<dbReference type="RefSeq" id="WP_137098509.1">
    <property type="nucleotide sequence ID" value="NZ_CP039865.1"/>
</dbReference>
<dbReference type="OrthoDB" id="7619858at2"/>
<feature type="transmembrane region" description="Helical" evidence="5">
    <location>
        <begin position="6"/>
        <end position="23"/>
    </location>
</feature>
<evidence type="ECO:0000256" key="2">
    <source>
        <dbReference type="ARBA" id="ARBA00022692"/>
    </source>
</evidence>
<dbReference type="InterPro" id="IPR023352">
    <property type="entry name" value="MAPEG-like_dom_sf"/>
</dbReference>
<dbReference type="Gene3D" id="1.20.120.550">
    <property type="entry name" value="Membrane associated eicosanoid/glutathione metabolism-like domain"/>
    <property type="match status" value="1"/>
</dbReference>
<dbReference type="AlphaFoldDB" id="A0A4D7QEH5"/>
<keyword evidence="3 5" id="KW-1133">Transmembrane helix</keyword>
<comment type="subcellular location">
    <subcellularLocation>
        <location evidence="1">Membrane</location>
    </subcellularLocation>
</comment>
<keyword evidence="2 5" id="KW-0812">Transmembrane</keyword>
<evidence type="ECO:0000256" key="3">
    <source>
        <dbReference type="ARBA" id="ARBA00022989"/>
    </source>
</evidence>
<evidence type="ECO:0000313" key="7">
    <source>
        <dbReference type="Proteomes" id="UP000298588"/>
    </source>
</evidence>
<dbReference type="Proteomes" id="UP000298588">
    <property type="component" value="Chromosome"/>
</dbReference>
<evidence type="ECO:0000256" key="1">
    <source>
        <dbReference type="ARBA" id="ARBA00004370"/>
    </source>
</evidence>
<sequence length="132" mass="14043">MPITAFYAALLVPIFLVLSLRVINGRRDGRVALGDGGDPGLLRRMRVHANFAEYVPLALILIGLAESLGIGRWIIHALGITLLAARLLHAYGVSQPKENFRLRVAGMISTIAVISTAALACLLGAVSRGIGF</sequence>
<dbReference type="GO" id="GO:0016020">
    <property type="term" value="C:membrane"/>
    <property type="evidence" value="ECO:0007669"/>
    <property type="project" value="UniProtKB-SubCell"/>
</dbReference>
<dbReference type="SUPFAM" id="SSF161084">
    <property type="entry name" value="MAPEG domain-like"/>
    <property type="match status" value="1"/>
</dbReference>
<dbReference type="PANTHER" id="PTHR35814:SF1">
    <property type="entry name" value="GLUTATHIONE S-TRANSFERASE-RELATED"/>
    <property type="match status" value="1"/>
</dbReference>
<reference evidence="6 7" key="1">
    <citation type="submission" date="2019-04" db="EMBL/GenBank/DDBJ databases">
        <title>Phreatobacter aquaticus sp. nov.</title>
        <authorList>
            <person name="Choi A."/>
            <person name="Baek K."/>
        </authorList>
    </citation>
    <scope>NUCLEOTIDE SEQUENCE [LARGE SCALE GENOMIC DNA]</scope>
    <source>
        <strain evidence="6 7">NMCR1094</strain>
    </source>
</reference>
<feature type="transmembrane region" description="Helical" evidence="5">
    <location>
        <begin position="104"/>
        <end position="126"/>
    </location>
</feature>
<proteinExistence type="predicted"/>
<accession>A0A4D7QEH5</accession>
<name>A0A4D7QEH5_9HYPH</name>
<dbReference type="Pfam" id="PF01124">
    <property type="entry name" value="MAPEG"/>
    <property type="match status" value="1"/>
</dbReference>
<evidence type="ECO:0000256" key="4">
    <source>
        <dbReference type="ARBA" id="ARBA00023136"/>
    </source>
</evidence>
<gene>
    <name evidence="6" type="ORF">E8L99_04960</name>
</gene>
<organism evidence="6 7">
    <name type="scientific">Phreatobacter aquaticus</name>
    <dbReference type="NCBI Taxonomy" id="2570229"/>
    <lineage>
        <taxon>Bacteria</taxon>
        <taxon>Pseudomonadati</taxon>
        <taxon>Pseudomonadota</taxon>
        <taxon>Alphaproteobacteria</taxon>
        <taxon>Hyphomicrobiales</taxon>
        <taxon>Phreatobacteraceae</taxon>
        <taxon>Phreatobacter</taxon>
    </lineage>
</organism>
<dbReference type="EMBL" id="CP039865">
    <property type="protein sequence ID" value="QCK85175.1"/>
    <property type="molecule type" value="Genomic_DNA"/>
</dbReference>
<protein>
    <submittedName>
        <fullName evidence="6">Glutathione metabolism protein</fullName>
    </submittedName>
</protein>
<keyword evidence="4 5" id="KW-0472">Membrane</keyword>
<evidence type="ECO:0000256" key="5">
    <source>
        <dbReference type="SAM" id="Phobius"/>
    </source>
</evidence>
<dbReference type="PANTHER" id="PTHR35814">
    <property type="match status" value="1"/>
</dbReference>
<evidence type="ECO:0000313" key="6">
    <source>
        <dbReference type="EMBL" id="QCK85175.1"/>
    </source>
</evidence>
<dbReference type="KEGG" id="paqt:E8L99_04960"/>
<feature type="transmembrane region" description="Helical" evidence="5">
    <location>
        <begin position="51"/>
        <end position="68"/>
    </location>
</feature>
<keyword evidence="7" id="KW-1185">Reference proteome</keyword>
<dbReference type="InterPro" id="IPR001129">
    <property type="entry name" value="Membr-assoc_MAPEG"/>
</dbReference>